<keyword evidence="3" id="KW-1185">Reference proteome</keyword>
<evidence type="ECO:0000313" key="2">
    <source>
        <dbReference type="EMBL" id="SCW71891.1"/>
    </source>
</evidence>
<keyword evidence="1" id="KW-0472">Membrane</keyword>
<organism evidence="2 3">
    <name type="scientific">Asticcacaulis taihuensis</name>
    <dbReference type="NCBI Taxonomy" id="260084"/>
    <lineage>
        <taxon>Bacteria</taxon>
        <taxon>Pseudomonadati</taxon>
        <taxon>Pseudomonadota</taxon>
        <taxon>Alphaproteobacteria</taxon>
        <taxon>Caulobacterales</taxon>
        <taxon>Caulobacteraceae</taxon>
        <taxon>Asticcacaulis</taxon>
    </lineage>
</organism>
<evidence type="ECO:0008006" key="4">
    <source>
        <dbReference type="Google" id="ProtNLM"/>
    </source>
</evidence>
<dbReference type="STRING" id="260084.SAMN02927928_2874"/>
<dbReference type="EMBL" id="FMTS01000005">
    <property type="protein sequence ID" value="SCW71891.1"/>
    <property type="molecule type" value="Genomic_DNA"/>
</dbReference>
<protein>
    <recommendedName>
        <fullName evidence="4">DUF2125 domain-containing protein</fullName>
    </recommendedName>
</protein>
<dbReference type="RefSeq" id="WP_245679023.1">
    <property type="nucleotide sequence ID" value="NZ_CBCRYE010000003.1"/>
</dbReference>
<keyword evidence="1" id="KW-1133">Transmembrane helix</keyword>
<dbReference type="InterPro" id="IPR018666">
    <property type="entry name" value="DUF2125"/>
</dbReference>
<feature type="transmembrane region" description="Helical" evidence="1">
    <location>
        <begin position="20"/>
        <end position="40"/>
    </location>
</feature>
<proteinExistence type="predicted"/>
<accession>A0A1G4SSB3</accession>
<dbReference type="Proteomes" id="UP000199150">
    <property type="component" value="Unassembled WGS sequence"/>
</dbReference>
<gene>
    <name evidence="2" type="ORF">SAMN02927928_2874</name>
</gene>
<reference evidence="3" key="1">
    <citation type="submission" date="2016-10" db="EMBL/GenBank/DDBJ databases">
        <authorList>
            <person name="Varghese N."/>
            <person name="Submissions S."/>
        </authorList>
    </citation>
    <scope>NUCLEOTIDE SEQUENCE [LARGE SCALE GENOMIC DNA]</scope>
    <source>
        <strain evidence="3">CGMCC 1.3431</strain>
    </source>
</reference>
<evidence type="ECO:0000313" key="3">
    <source>
        <dbReference type="Proteomes" id="UP000199150"/>
    </source>
</evidence>
<evidence type="ECO:0000256" key="1">
    <source>
        <dbReference type="SAM" id="Phobius"/>
    </source>
</evidence>
<keyword evidence="1" id="KW-0812">Transmembrane</keyword>
<name>A0A1G4SSB3_9CAUL</name>
<dbReference type="AlphaFoldDB" id="A0A1G4SSB3"/>
<sequence>MTDDLTLPAKPQKKASRWGLFGPVMLLALICAAWSGYWFYTAGRIQAQVLQHQKALIAAGYQASFDPIKVTGFPYRMVIDFHRLNIISPNGKGFSAPELRAEANAYALDNWVAAAPQGLTLYRGRTGGIDRGKVSVMGNGLRASAFNLSKPVPTVAIEGDNLVLAASDAGYPLPFTTAKTLEAHLRPTNNVPDSADFMLNFTGAQGQPKSLAGDFGASKALSLQVEGAISHVSTLRDTGASGAWAAKGGQVSAFRLKLVQGGLAPLPANIFTTDCKAASAGDLNVCASSDLLTPDAAGRVNGKLNIEMSGTFNPIDVLVALNLISQENMTIARPLLNMTLATQGAQKFAVEFHDGGAWIGPLKVSDAPILPY</sequence>
<dbReference type="Pfam" id="PF09898">
    <property type="entry name" value="DUF2125"/>
    <property type="match status" value="1"/>
</dbReference>